<sequence>MSLYGADGRFLAGVGSRFDPVMTNAIERNHIVRILDYNKRVHLDPFTGAAGFKRNSHHLHLITMFSYLVLPRPDPATTKTYCYSTTDDMLWYILNN</sequence>
<name>A0A9P1KLS6_9CYAN</name>
<accession>A0A9P1KLS6</accession>
<keyword evidence="2" id="KW-1185">Reference proteome</keyword>
<dbReference type="EMBL" id="FO818640">
    <property type="protein sequence ID" value="CDM98229.1"/>
    <property type="molecule type" value="Genomic_DNA"/>
</dbReference>
<gene>
    <name evidence="1" type="ORF">ARTHRO_60830</name>
</gene>
<protein>
    <submittedName>
        <fullName evidence="1">Uncharacterized protein</fullName>
    </submittedName>
</protein>
<reference evidence="1 2" key="1">
    <citation type="submission" date="2014-02" db="EMBL/GenBank/DDBJ databases">
        <authorList>
            <person name="Genoscope - CEA"/>
        </authorList>
    </citation>
    <scope>NUCLEOTIDE SEQUENCE [LARGE SCALE GENOMIC DNA]</scope>
    <source>
        <strain evidence="1 2">PCC 8005</strain>
    </source>
</reference>
<proteinExistence type="predicted"/>
<dbReference type="AlphaFoldDB" id="A0A9P1KLS6"/>
<evidence type="ECO:0000313" key="2">
    <source>
        <dbReference type="Proteomes" id="UP000032946"/>
    </source>
</evidence>
<organism evidence="1 2">
    <name type="scientific">Limnospira indica PCC 8005</name>
    <dbReference type="NCBI Taxonomy" id="376219"/>
    <lineage>
        <taxon>Bacteria</taxon>
        <taxon>Bacillati</taxon>
        <taxon>Cyanobacteriota</taxon>
        <taxon>Cyanophyceae</taxon>
        <taxon>Oscillatoriophycideae</taxon>
        <taxon>Oscillatoriales</taxon>
        <taxon>Sirenicapillariaceae</taxon>
        <taxon>Limnospira</taxon>
    </lineage>
</organism>
<dbReference type="Proteomes" id="UP000032946">
    <property type="component" value="Chromosome"/>
</dbReference>
<evidence type="ECO:0000313" key="1">
    <source>
        <dbReference type="EMBL" id="CDM98229.1"/>
    </source>
</evidence>